<keyword evidence="2" id="KW-1185">Reference proteome</keyword>
<sequence>MAVPLLPNQLDGAEFAVEVAWGADPNLVDTSSWVWSDITEDVRFSGGPIGITTGRGDEASQSQPAKCALTLDNTGGAYSLGGQSPNYPNVRRNTPVRVRVLGPLRGLILDGHQSSFASTPDAAALDILGDIDIRADVHPTSWRPRYYQLIASKYDDNNQASWTFALLDSGTLELGWSSDGVNRGVLESTVPVPTDAGRLSVRVTLDIDNGVGQHVITFYTADTIDGPWTQLGDAILAVGQPTIFSSTAAVVVGFADTWFSSIAGAFDGTVHRFQLRNGINGTVAADADFDTPTPGASSFTDSTGLPWTIAGNAALSAVSLFHGYATSWTPSWDLTGRIPTVTLTAAGGLRRLKQRTKPVQSTMFRQLSTQPEVVAYWPMEEGKNAAAFTSGLGNDTTILTPTGDVTFAASTDFVGSDHIPTVRIGNIRGNTPSFTGAADQRFLTLALVPEGGVAGTRLLFRVWTSSGVVRRWDVDVDAAGLLRLAGYDAESVNVFTSAWFTFNMNGRPLMASLWLSQVGANTQWQISTWDINSEGVAGDSYPTTYGRIVAVHLGDNSGDLNGTAYGHAAVLNDEVHAIWDVAQNGLRAWSGETAVNRVDRVARENQVPLVVHGGSDLTMGPQGLDTVLELLRECEITDQGVLFDGVGPGLSYRAHDLRENTNPALVIDAAASELAPVFAPVDDDQRTVNAATIKQKNGSQVTAADEASIAAIGLYDASEEISTDDAAMLDQYASWRLHLGSLQGYRYPQVTVDVRATPGLAGQVLALQPSGRIDVTGLGGVLLGHPADTVPLLVEGLSHSISPLEWTVTAQCSPYGPWRIVQLAADTSDTSEYVGHLDTDGSQLAASAAAGAVTLWVTTLSGPVWTTTPDDFPFETEISGWVVTVTACASAIADTFTRTVTSGWGTADSGQTWTTSGGSATDFSTSGTTGDITLTTVSVARWALLGLDLTNVDLTATVSPSAVATGDWITTSLIARRADASNYLSAQVEFKHTGNIGIGLYAIVGGTVTFLSGAEIGTYSAGAQFGVRMQVDGDTIRAKLWPAASTEPTAWTVSSTGADAFASGDTGIRAALNPANTNINPVVSWDDLTAPSMQRFTVNPLPAVLSAGASVSVHNPPVLGL</sequence>
<organism evidence="1 2">
    <name type="scientific">Saccharomonospora amisosensis</name>
    <dbReference type="NCBI Taxonomy" id="1128677"/>
    <lineage>
        <taxon>Bacteria</taxon>
        <taxon>Bacillati</taxon>
        <taxon>Actinomycetota</taxon>
        <taxon>Actinomycetes</taxon>
        <taxon>Pseudonocardiales</taxon>
        <taxon>Pseudonocardiaceae</taxon>
        <taxon>Saccharomonospora</taxon>
    </lineage>
</organism>
<gene>
    <name evidence="1" type="ORF">FHU38_000974</name>
</gene>
<accession>A0A7X5ZPU9</accession>
<dbReference type="RefSeq" id="WP_167166877.1">
    <property type="nucleotide sequence ID" value="NZ_JAAOYM010000001.1"/>
</dbReference>
<evidence type="ECO:0000313" key="2">
    <source>
        <dbReference type="Proteomes" id="UP000545493"/>
    </source>
</evidence>
<name>A0A7X5ZPU9_9PSEU</name>
<dbReference type="AlphaFoldDB" id="A0A7X5ZPU9"/>
<reference evidence="1 2" key="1">
    <citation type="submission" date="2020-03" db="EMBL/GenBank/DDBJ databases">
        <title>Sequencing the genomes of 1000 actinobacteria strains.</title>
        <authorList>
            <person name="Klenk H.-P."/>
        </authorList>
    </citation>
    <scope>NUCLEOTIDE SEQUENCE [LARGE SCALE GENOMIC DNA]</scope>
    <source>
        <strain evidence="1 2">DSM 45685</strain>
    </source>
</reference>
<protein>
    <submittedName>
        <fullName evidence="1">Uncharacterized protein</fullName>
    </submittedName>
</protein>
<proteinExistence type="predicted"/>
<dbReference type="EMBL" id="JAAOYM010000001">
    <property type="protein sequence ID" value="NIJ10630.1"/>
    <property type="molecule type" value="Genomic_DNA"/>
</dbReference>
<comment type="caution">
    <text evidence="1">The sequence shown here is derived from an EMBL/GenBank/DDBJ whole genome shotgun (WGS) entry which is preliminary data.</text>
</comment>
<dbReference type="Proteomes" id="UP000545493">
    <property type="component" value="Unassembled WGS sequence"/>
</dbReference>
<evidence type="ECO:0000313" key="1">
    <source>
        <dbReference type="EMBL" id="NIJ10630.1"/>
    </source>
</evidence>